<dbReference type="SUPFAM" id="SSF111331">
    <property type="entry name" value="NAD kinase/diacylglycerol kinase-like"/>
    <property type="match status" value="1"/>
</dbReference>
<proteinExistence type="predicted"/>
<dbReference type="GO" id="GO:0016301">
    <property type="term" value="F:kinase activity"/>
    <property type="evidence" value="ECO:0007669"/>
    <property type="project" value="InterPro"/>
</dbReference>
<evidence type="ECO:0000313" key="2">
    <source>
        <dbReference type="EMBL" id="PIR13846.1"/>
    </source>
</evidence>
<dbReference type="PROSITE" id="PS50146">
    <property type="entry name" value="DAGK"/>
    <property type="match status" value="1"/>
</dbReference>
<reference evidence="2 3" key="1">
    <citation type="submission" date="2017-09" db="EMBL/GenBank/DDBJ databases">
        <title>Depth-based differentiation of microbial function through sediment-hosted aquifers and enrichment of novel symbionts in the deep terrestrial subsurface.</title>
        <authorList>
            <person name="Probst A.J."/>
            <person name="Ladd B."/>
            <person name="Jarett J.K."/>
            <person name="Geller-Mcgrath D.E."/>
            <person name="Sieber C.M."/>
            <person name="Emerson J.B."/>
            <person name="Anantharaman K."/>
            <person name="Thomas B.C."/>
            <person name="Malmstrom R."/>
            <person name="Stieglmeier M."/>
            <person name="Klingl A."/>
            <person name="Woyke T."/>
            <person name="Ryan C.M."/>
            <person name="Banfield J.F."/>
        </authorList>
    </citation>
    <scope>NUCLEOTIDE SEQUENCE [LARGE SCALE GENOMIC DNA]</scope>
    <source>
        <strain evidence="2">CG11_big_fil_rev_8_21_14_0_20_39_10</strain>
    </source>
</reference>
<name>A0A2M6K9Y6_9BACT</name>
<evidence type="ECO:0000313" key="3">
    <source>
        <dbReference type="Proteomes" id="UP000230869"/>
    </source>
</evidence>
<dbReference type="Pfam" id="PF00781">
    <property type="entry name" value="DAGK_cat"/>
    <property type="match status" value="1"/>
</dbReference>
<protein>
    <recommendedName>
        <fullName evidence="1">DAGKc domain-containing protein</fullName>
    </recommendedName>
</protein>
<sequence length="265" mass="29064">MHVYIYDDFVNKKKYDKLLAQVEIRVTDLGLGGKIIRLDVMKNIQEAVAGEIKRGAKTIIAVGNDQTVSKIINVMASLKSGQLYGTKTCLAVIPVGESDNLIARALGINDSEDACNTLSSRRIEEVYLGQVQSDSQGGQKGFAYFLTQAKIKSQGTTLDINKDCSLEIMESGQIQVINLSVFEQLPENIQASPQDKTLELFIETKKSSFNIKPALNQSFFSIKKLTVLNPKAPLLLDNSLAVPTPAEITVAEKKLSIIVGKGRRF</sequence>
<dbReference type="Gene3D" id="3.40.50.10330">
    <property type="entry name" value="Probable inorganic polyphosphate/atp-NAD kinase, domain 1"/>
    <property type="match status" value="1"/>
</dbReference>
<gene>
    <name evidence="2" type="ORF">COV49_00820</name>
</gene>
<comment type="caution">
    <text evidence="2">The sequence shown here is derived from an EMBL/GenBank/DDBJ whole genome shotgun (WGS) entry which is preliminary data.</text>
</comment>
<feature type="domain" description="DAGKc" evidence="1">
    <location>
        <begin position="44"/>
        <end position="135"/>
    </location>
</feature>
<dbReference type="Proteomes" id="UP000230869">
    <property type="component" value="Unassembled WGS sequence"/>
</dbReference>
<organism evidence="2 3">
    <name type="scientific">Candidatus Falkowbacteria bacterium CG11_big_fil_rev_8_21_14_0_20_39_10</name>
    <dbReference type="NCBI Taxonomy" id="1974570"/>
    <lineage>
        <taxon>Bacteria</taxon>
        <taxon>Candidatus Falkowiibacteriota</taxon>
    </lineage>
</organism>
<dbReference type="EMBL" id="PCWW01000015">
    <property type="protein sequence ID" value="PIR13846.1"/>
    <property type="molecule type" value="Genomic_DNA"/>
</dbReference>
<accession>A0A2M6K9Y6</accession>
<dbReference type="AlphaFoldDB" id="A0A2M6K9Y6"/>
<dbReference type="InterPro" id="IPR001206">
    <property type="entry name" value="Diacylglycerol_kinase_cat_dom"/>
</dbReference>
<dbReference type="InterPro" id="IPR016064">
    <property type="entry name" value="NAD/diacylglycerol_kinase_sf"/>
</dbReference>
<evidence type="ECO:0000259" key="1">
    <source>
        <dbReference type="PROSITE" id="PS50146"/>
    </source>
</evidence>
<dbReference type="InterPro" id="IPR017438">
    <property type="entry name" value="ATP-NAD_kinase_N"/>
</dbReference>